<sequence length="159" mass="18347">MAGLEPASEWFLQISGWVLMHGKPSCSSRSPSMSNFIKIQTYSTEPLDFIHGDKSELWKRKEIRNGILFLVHGFDQTNEAGLVTRSPPKRENPADLTMFDRSWCDEYWIRKHGSRPLCPAQRRPRVSPKSSRIMCKTYERAAETAYVINSGSHENLHMY</sequence>
<evidence type="ECO:0000313" key="1">
    <source>
        <dbReference type="EMBL" id="GFO27271.1"/>
    </source>
</evidence>
<proteinExistence type="predicted"/>
<accession>A0AAV4C7F0</accession>
<evidence type="ECO:0008006" key="3">
    <source>
        <dbReference type="Google" id="ProtNLM"/>
    </source>
</evidence>
<organism evidence="1 2">
    <name type="scientific">Plakobranchus ocellatus</name>
    <dbReference type="NCBI Taxonomy" id="259542"/>
    <lineage>
        <taxon>Eukaryota</taxon>
        <taxon>Metazoa</taxon>
        <taxon>Spiralia</taxon>
        <taxon>Lophotrochozoa</taxon>
        <taxon>Mollusca</taxon>
        <taxon>Gastropoda</taxon>
        <taxon>Heterobranchia</taxon>
        <taxon>Euthyneura</taxon>
        <taxon>Panpulmonata</taxon>
        <taxon>Sacoglossa</taxon>
        <taxon>Placobranchoidea</taxon>
        <taxon>Plakobranchidae</taxon>
        <taxon>Plakobranchus</taxon>
    </lineage>
</organism>
<evidence type="ECO:0000313" key="2">
    <source>
        <dbReference type="Proteomes" id="UP000735302"/>
    </source>
</evidence>
<dbReference type="EMBL" id="BLXT01005898">
    <property type="protein sequence ID" value="GFO27271.1"/>
    <property type="molecule type" value="Genomic_DNA"/>
</dbReference>
<dbReference type="Proteomes" id="UP000735302">
    <property type="component" value="Unassembled WGS sequence"/>
</dbReference>
<dbReference type="AlphaFoldDB" id="A0AAV4C7F0"/>
<reference evidence="1 2" key="1">
    <citation type="journal article" date="2021" name="Elife">
        <title>Chloroplast acquisition without the gene transfer in kleptoplastic sea slugs, Plakobranchus ocellatus.</title>
        <authorList>
            <person name="Maeda T."/>
            <person name="Takahashi S."/>
            <person name="Yoshida T."/>
            <person name="Shimamura S."/>
            <person name="Takaki Y."/>
            <person name="Nagai Y."/>
            <person name="Toyoda A."/>
            <person name="Suzuki Y."/>
            <person name="Arimoto A."/>
            <person name="Ishii H."/>
            <person name="Satoh N."/>
            <person name="Nishiyama T."/>
            <person name="Hasebe M."/>
            <person name="Maruyama T."/>
            <person name="Minagawa J."/>
            <person name="Obokata J."/>
            <person name="Shigenobu S."/>
        </authorList>
    </citation>
    <scope>NUCLEOTIDE SEQUENCE [LARGE SCALE GENOMIC DNA]</scope>
</reference>
<gene>
    <name evidence="1" type="ORF">PoB_005377600</name>
</gene>
<protein>
    <recommendedName>
        <fullName evidence="3">Lipase domain-containing protein</fullName>
    </recommendedName>
</protein>
<comment type="caution">
    <text evidence="1">The sequence shown here is derived from an EMBL/GenBank/DDBJ whole genome shotgun (WGS) entry which is preliminary data.</text>
</comment>
<keyword evidence="2" id="KW-1185">Reference proteome</keyword>
<name>A0AAV4C7F0_9GAST</name>